<evidence type="ECO:0000313" key="3">
    <source>
        <dbReference type="EMBL" id="CAL1131292.1"/>
    </source>
</evidence>
<evidence type="ECO:0000313" key="4">
    <source>
        <dbReference type="Proteomes" id="UP001152797"/>
    </source>
</evidence>
<dbReference type="AlphaFoldDB" id="A0A9P1FL21"/>
<keyword evidence="4" id="KW-1185">Reference proteome</keyword>
<comment type="caution">
    <text evidence="2">The sequence shown here is derived from an EMBL/GenBank/DDBJ whole genome shotgun (WGS) entry which is preliminary data.</text>
</comment>
<feature type="compositionally biased region" description="Basic and acidic residues" evidence="1">
    <location>
        <begin position="24"/>
        <end position="42"/>
    </location>
</feature>
<feature type="region of interest" description="Disordered" evidence="1">
    <location>
        <begin position="24"/>
        <end position="49"/>
    </location>
</feature>
<organism evidence="2">
    <name type="scientific">Cladocopium goreaui</name>
    <dbReference type="NCBI Taxonomy" id="2562237"/>
    <lineage>
        <taxon>Eukaryota</taxon>
        <taxon>Sar</taxon>
        <taxon>Alveolata</taxon>
        <taxon>Dinophyceae</taxon>
        <taxon>Suessiales</taxon>
        <taxon>Symbiodiniaceae</taxon>
        <taxon>Cladocopium</taxon>
    </lineage>
</organism>
<name>A0A9P1FL21_9DINO</name>
<dbReference type="Proteomes" id="UP001152797">
    <property type="component" value="Unassembled WGS sequence"/>
</dbReference>
<accession>A0A9P1FL21</accession>
<dbReference type="EMBL" id="CAMXCT010000375">
    <property type="protein sequence ID" value="CAI3977917.1"/>
    <property type="molecule type" value="Genomic_DNA"/>
</dbReference>
<protein>
    <submittedName>
        <fullName evidence="2">Uncharacterized protein</fullName>
    </submittedName>
</protein>
<evidence type="ECO:0000256" key="1">
    <source>
        <dbReference type="SAM" id="MobiDB-lite"/>
    </source>
</evidence>
<proteinExistence type="predicted"/>
<reference evidence="2" key="1">
    <citation type="submission" date="2022-10" db="EMBL/GenBank/DDBJ databases">
        <authorList>
            <person name="Chen Y."/>
            <person name="Dougan E. K."/>
            <person name="Chan C."/>
            <person name="Rhodes N."/>
            <person name="Thang M."/>
        </authorList>
    </citation>
    <scope>NUCLEOTIDE SEQUENCE</scope>
</reference>
<evidence type="ECO:0000313" key="2">
    <source>
        <dbReference type="EMBL" id="CAI3977917.1"/>
    </source>
</evidence>
<gene>
    <name evidence="2" type="ORF">C1SCF055_LOCUS6015</name>
</gene>
<reference evidence="3" key="2">
    <citation type="submission" date="2024-04" db="EMBL/GenBank/DDBJ databases">
        <authorList>
            <person name="Chen Y."/>
            <person name="Shah S."/>
            <person name="Dougan E. K."/>
            <person name="Thang M."/>
            <person name="Chan C."/>
        </authorList>
    </citation>
    <scope>NUCLEOTIDE SEQUENCE [LARGE SCALE GENOMIC DNA]</scope>
</reference>
<dbReference type="EMBL" id="CAMXCT020000375">
    <property type="protein sequence ID" value="CAL1131292.1"/>
    <property type="molecule type" value="Genomic_DNA"/>
</dbReference>
<sequence>MNYVYMSTCMKALCRHVKQNKQQGEGDRYHTAHPHHTTEGGRDSTTPGSTTVLWLTHDNGRGVGTLGPYIGVWGVFSLIRRNQPADWIFIVARRSLDWFLDAMADVQDHCNVKHSCRKDGEGGKCLEKDDFFRSPEYSPWFTQDSRSRFTFMRVRGAKRWTYDTVNLQPVIVRSKGMADCFRLIGGRKECLSFTAKGWDKVRRLARSR</sequence>
<dbReference type="EMBL" id="CAMXCT030000375">
    <property type="protein sequence ID" value="CAL4765229.1"/>
    <property type="molecule type" value="Genomic_DNA"/>
</dbReference>